<dbReference type="InterPro" id="IPR023631">
    <property type="entry name" value="Amidase_dom"/>
</dbReference>
<feature type="domain" description="Amidase" evidence="1">
    <location>
        <begin position="52"/>
        <end position="492"/>
    </location>
</feature>
<comment type="caution">
    <text evidence="2">The sequence shown here is derived from an EMBL/GenBank/DDBJ whole genome shotgun (WGS) entry which is preliminary data.</text>
</comment>
<gene>
    <name evidence="2" type="ORF">LCGC14_1015040</name>
</gene>
<accession>A0A0F9R562</accession>
<name>A0A0F9R562_9ZZZZ</name>
<dbReference type="SUPFAM" id="SSF75304">
    <property type="entry name" value="Amidase signature (AS) enzymes"/>
    <property type="match status" value="1"/>
</dbReference>
<dbReference type="AlphaFoldDB" id="A0A0F9R562"/>
<reference evidence="2" key="1">
    <citation type="journal article" date="2015" name="Nature">
        <title>Complex archaea that bridge the gap between prokaryotes and eukaryotes.</title>
        <authorList>
            <person name="Spang A."/>
            <person name="Saw J.H."/>
            <person name="Jorgensen S.L."/>
            <person name="Zaremba-Niedzwiedzka K."/>
            <person name="Martijn J."/>
            <person name="Lind A.E."/>
            <person name="van Eijk R."/>
            <person name="Schleper C."/>
            <person name="Guy L."/>
            <person name="Ettema T.J."/>
        </authorList>
    </citation>
    <scope>NUCLEOTIDE SEQUENCE</scope>
</reference>
<evidence type="ECO:0000313" key="2">
    <source>
        <dbReference type="EMBL" id="KKN12583.1"/>
    </source>
</evidence>
<proteinExistence type="predicted"/>
<dbReference type="Pfam" id="PF01425">
    <property type="entry name" value="Amidase"/>
    <property type="match status" value="1"/>
</dbReference>
<organism evidence="2">
    <name type="scientific">marine sediment metagenome</name>
    <dbReference type="NCBI Taxonomy" id="412755"/>
    <lineage>
        <taxon>unclassified sequences</taxon>
        <taxon>metagenomes</taxon>
        <taxon>ecological metagenomes</taxon>
    </lineage>
</organism>
<dbReference type="Gene3D" id="3.90.1300.10">
    <property type="entry name" value="Amidase signature (AS) domain"/>
    <property type="match status" value="1"/>
</dbReference>
<evidence type="ECO:0000259" key="1">
    <source>
        <dbReference type="Pfam" id="PF01425"/>
    </source>
</evidence>
<dbReference type="PANTHER" id="PTHR42678:SF34">
    <property type="entry name" value="OS04G0183300 PROTEIN"/>
    <property type="match status" value="1"/>
</dbReference>
<dbReference type="PANTHER" id="PTHR42678">
    <property type="entry name" value="AMIDASE"/>
    <property type="match status" value="1"/>
</dbReference>
<sequence length="522" mass="57497">MIKMKSISLALFLIHYLTACQVNEGEAGLVLKELSISEIHKAYVDGSYNSLDLVEGYLSAIDEIDGQINAITVLNKDVRNIANALDKEYQRTKVLRPLHGIPIIVKDNINTVGMPTTAGSLALRDFIPEKNAFIIDKLVEAGAIILAKSNMAEWAFSAMHTESSTKGTTLNPYNLKYVPAGSSGGTAAAIAANLAVGGLGTDTGNSIRGPSSHNALVGFRTTLGLISREGIVPLFLRNDMVGPMCRNVEDATRMMEVMVGVDTEDSITLNSRGKTPDNYRQYLNENGLEGARIGVLRELSEDGTNAEIKALFETAIIDLRALGAEIIDPLVIPNFDILRKNQWCADFRTDVESFLETYVKNDTVKTIEDIIRIGTTSDYAKQQLLESTNAIGRWGDSDAECNDAYRDEKRIAFREAIEGVMDSLNLNAIIYPSWNNKPARIEYFEEEYKGDNSQIIAPHTGQPAFTVPMGYSNGNLPAGLQFLGRMYDEPTLIKLAYSYEQGTKHRKPPILDKKTILEINED</sequence>
<protein>
    <recommendedName>
        <fullName evidence="1">Amidase domain-containing protein</fullName>
    </recommendedName>
</protein>
<dbReference type="InterPro" id="IPR036928">
    <property type="entry name" value="AS_sf"/>
</dbReference>
<dbReference type="EMBL" id="LAZR01004017">
    <property type="protein sequence ID" value="KKN12583.1"/>
    <property type="molecule type" value="Genomic_DNA"/>
</dbReference>